<evidence type="ECO:0000313" key="1">
    <source>
        <dbReference type="EMBL" id="CCK83468.1"/>
    </source>
</evidence>
<accession>K0NR31</accession>
<evidence type="ECO:0000313" key="2">
    <source>
        <dbReference type="Proteomes" id="UP000009325"/>
    </source>
</evidence>
<sequence length="40" mass="4113">MAAFILVSAAAANSLIPQVLVSRHSTISVTGWGLFISGLI</sequence>
<gene>
    <name evidence="1" type="ORF">BN146_04235</name>
</gene>
<protein>
    <submittedName>
        <fullName evidence="1">Uncharacterized protein</fullName>
    </submittedName>
</protein>
<dbReference type="AlphaFoldDB" id="K0NR31"/>
<dbReference type="Proteomes" id="UP000009325">
    <property type="component" value="Unassembled WGS sequence"/>
</dbReference>
<dbReference type="EMBL" id="CALZ01000081">
    <property type="protein sequence ID" value="CCK83468.1"/>
    <property type="molecule type" value="Genomic_DNA"/>
</dbReference>
<comment type="caution">
    <text evidence="1">The sequence shown here is derived from an EMBL/GenBank/DDBJ whole genome shotgun (WGS) entry which is preliminary data.</text>
</comment>
<proteinExistence type="predicted"/>
<name>K0NR31_9LACO</name>
<organism evidence="1 2">
    <name type="scientific">Lactobacillus equicursoris 66c</name>
    <dbReference type="NCBI Taxonomy" id="872326"/>
    <lineage>
        <taxon>Bacteria</taxon>
        <taxon>Bacillati</taxon>
        <taxon>Bacillota</taxon>
        <taxon>Bacilli</taxon>
        <taxon>Lactobacillales</taxon>
        <taxon>Lactobacillaceae</taxon>
        <taxon>Lactobacillus</taxon>
    </lineage>
</organism>
<reference evidence="1 2" key="1">
    <citation type="submission" date="2012-08" db="EMBL/GenBank/DDBJ databases">
        <title>Draft Genome Sequences of Lactobacillus equicursoris CIP 110162T, isolated from thoroughbred racehorse feces and Lactobacillus sp. CRBIP 24.137 isolated from urine of human.</title>
        <authorList>
            <person name="Cousin S."/>
            <person name="Loux V."/>
            <person name="Ma L."/>
            <person name="Creno S."/>
            <person name="Clermont D."/>
            <person name="Bizet C."/>
            <person name="Bouchier C."/>
        </authorList>
    </citation>
    <scope>NUCLEOTIDE SEQUENCE [LARGE SCALE GENOMIC DNA]</scope>
    <source>
        <strain evidence="1 2">66c</strain>
    </source>
</reference>